<evidence type="ECO:0008006" key="4">
    <source>
        <dbReference type="Google" id="ProtNLM"/>
    </source>
</evidence>
<gene>
    <name evidence="2" type="ORF">Sste5346_008305</name>
</gene>
<keyword evidence="3" id="KW-1185">Reference proteome</keyword>
<dbReference type="InterPro" id="IPR011009">
    <property type="entry name" value="Kinase-like_dom_sf"/>
</dbReference>
<dbReference type="SUPFAM" id="SSF56112">
    <property type="entry name" value="Protein kinase-like (PK-like)"/>
    <property type="match status" value="1"/>
</dbReference>
<dbReference type="Gene3D" id="1.10.510.10">
    <property type="entry name" value="Transferase(Phosphotransferase) domain 1"/>
    <property type="match status" value="1"/>
</dbReference>
<reference evidence="2 3" key="1">
    <citation type="journal article" date="2024" name="IMA Fungus">
        <title>IMA Genome - F19 : A genome assembly and annotation guide to empower mycologists, including annotated draft genome sequences of Ceratocystis pirilliformis, Diaporthe australafricana, Fusarium ophioides, Paecilomyces lecythidis, and Sporothrix stenoceras.</title>
        <authorList>
            <person name="Aylward J."/>
            <person name="Wilson A.M."/>
            <person name="Visagie C.M."/>
            <person name="Spraker J."/>
            <person name="Barnes I."/>
            <person name="Buitendag C."/>
            <person name="Ceriani C."/>
            <person name="Del Mar Angel L."/>
            <person name="du Plessis D."/>
            <person name="Fuchs T."/>
            <person name="Gasser K."/>
            <person name="Kramer D."/>
            <person name="Li W."/>
            <person name="Munsamy K."/>
            <person name="Piso A."/>
            <person name="Price J.L."/>
            <person name="Sonnekus B."/>
            <person name="Thomas C."/>
            <person name="van der Nest A."/>
            <person name="van Dijk A."/>
            <person name="van Heerden A."/>
            <person name="van Vuuren N."/>
            <person name="Yilmaz N."/>
            <person name="Duong T.A."/>
            <person name="van der Merwe N.A."/>
            <person name="Wingfield M.J."/>
            <person name="Wingfield B.D."/>
        </authorList>
    </citation>
    <scope>NUCLEOTIDE SEQUENCE [LARGE SCALE GENOMIC DNA]</scope>
    <source>
        <strain evidence="2 3">CMW 5346</strain>
    </source>
</reference>
<comment type="caution">
    <text evidence="2">The sequence shown here is derived from an EMBL/GenBank/DDBJ whole genome shotgun (WGS) entry which is preliminary data.</text>
</comment>
<feature type="compositionally biased region" description="Basic and acidic residues" evidence="1">
    <location>
        <begin position="401"/>
        <end position="418"/>
    </location>
</feature>
<feature type="compositionally biased region" description="Basic and acidic residues" evidence="1">
    <location>
        <begin position="427"/>
        <end position="439"/>
    </location>
</feature>
<dbReference type="Proteomes" id="UP001583186">
    <property type="component" value="Unassembled WGS sequence"/>
</dbReference>
<dbReference type="EMBL" id="JAWCUI010000063">
    <property type="protein sequence ID" value="KAL1890303.1"/>
    <property type="molecule type" value="Genomic_DNA"/>
</dbReference>
<protein>
    <recommendedName>
        <fullName evidence="4">Protein kinase domain-containing protein</fullName>
    </recommendedName>
</protein>
<evidence type="ECO:0000256" key="1">
    <source>
        <dbReference type="SAM" id="MobiDB-lite"/>
    </source>
</evidence>
<organism evidence="2 3">
    <name type="scientific">Sporothrix stenoceras</name>
    <dbReference type="NCBI Taxonomy" id="5173"/>
    <lineage>
        <taxon>Eukaryota</taxon>
        <taxon>Fungi</taxon>
        <taxon>Dikarya</taxon>
        <taxon>Ascomycota</taxon>
        <taxon>Pezizomycotina</taxon>
        <taxon>Sordariomycetes</taxon>
        <taxon>Sordariomycetidae</taxon>
        <taxon>Ophiostomatales</taxon>
        <taxon>Ophiostomataceae</taxon>
        <taxon>Sporothrix</taxon>
    </lineage>
</organism>
<evidence type="ECO:0000313" key="2">
    <source>
        <dbReference type="EMBL" id="KAL1890303.1"/>
    </source>
</evidence>
<feature type="region of interest" description="Disordered" evidence="1">
    <location>
        <begin position="386"/>
        <end position="447"/>
    </location>
</feature>
<proteinExistence type="predicted"/>
<name>A0ABR3YPL0_9PEZI</name>
<evidence type="ECO:0000313" key="3">
    <source>
        <dbReference type="Proteomes" id="UP001583186"/>
    </source>
</evidence>
<sequence>MTKHHYLAKVVFEAPGAGDDDDLHQTTVRCNGRLFNINMAAAYIHDSPAILARFQRFLLAQREFVYEEDPVTYEGPSAEDERNSFHQWLITTFQPVFRAHAPDVLPSFDPDAIRSGTARPLLAEYMFPQVFECRLEAQRDKARPLCVGKQADWIPPVNRIPADLLADLDRLRVPRYAPSEIAVAFENPGDALREMPNRVLVDVDCSGYPDTACHLKLFLGGFEGSLVTELRGHLRVLDAQLSAHVRVIRLVGIVWLEEYADASDKDKDGNPVTYPESLLGPVGGLLLTYVSEGWDGLLTSRVWGSPPAMRRQWADQVRETVTTLHKAGVMWGDAKPENVMVDGNNNAWLIDLGGGFTEGWVDEDKAGTKEGDLQGVAKIEEYLMDNDRFEMTSEDEQEDKYEDKRESEREFRELRGDYEDREDEHEGDSRDLGREERSMSKRRKIQP</sequence>
<accession>A0ABR3YPL0</accession>